<name>A0A841AR46_9MICO</name>
<dbReference type="SUPFAM" id="SSF55874">
    <property type="entry name" value="ATPase domain of HSP90 chaperone/DNA topoisomerase II/histidine kinase"/>
    <property type="match status" value="1"/>
</dbReference>
<dbReference type="EMBL" id="JACHMJ010000001">
    <property type="protein sequence ID" value="MBB5844251.1"/>
    <property type="molecule type" value="Genomic_DNA"/>
</dbReference>
<dbReference type="AlphaFoldDB" id="A0A841AR46"/>
<dbReference type="Gene3D" id="3.30.565.10">
    <property type="entry name" value="Histidine kinase-like ATPase, C-terminal domain"/>
    <property type="match status" value="1"/>
</dbReference>
<dbReference type="InterPro" id="IPR003594">
    <property type="entry name" value="HATPase_dom"/>
</dbReference>
<reference evidence="3 4" key="1">
    <citation type="submission" date="2020-08" db="EMBL/GenBank/DDBJ databases">
        <title>Sequencing the genomes of 1000 actinobacteria strains.</title>
        <authorList>
            <person name="Klenk H.-P."/>
        </authorList>
    </citation>
    <scope>NUCLEOTIDE SEQUENCE [LARGE SCALE GENOMIC DNA]</scope>
    <source>
        <strain evidence="3 4">DSM 105784</strain>
    </source>
</reference>
<feature type="transmembrane region" description="Helical" evidence="1">
    <location>
        <begin position="31"/>
        <end position="51"/>
    </location>
</feature>
<feature type="transmembrane region" description="Helical" evidence="1">
    <location>
        <begin position="57"/>
        <end position="75"/>
    </location>
</feature>
<comment type="caution">
    <text evidence="3">The sequence shown here is derived from an EMBL/GenBank/DDBJ whole genome shotgun (WGS) entry which is preliminary data.</text>
</comment>
<dbReference type="RefSeq" id="WP_184238218.1">
    <property type="nucleotide sequence ID" value="NZ_JACHMJ010000001.1"/>
</dbReference>
<feature type="domain" description="Histidine kinase/HSP90-like ATPase" evidence="2">
    <location>
        <begin position="313"/>
        <end position="405"/>
    </location>
</feature>
<gene>
    <name evidence="3" type="ORF">HD599_002574</name>
</gene>
<evidence type="ECO:0000313" key="3">
    <source>
        <dbReference type="EMBL" id="MBB5844251.1"/>
    </source>
</evidence>
<keyword evidence="1" id="KW-0472">Membrane</keyword>
<dbReference type="InterPro" id="IPR036890">
    <property type="entry name" value="HATPase_C_sf"/>
</dbReference>
<keyword evidence="3" id="KW-0808">Transferase</keyword>
<evidence type="ECO:0000313" key="4">
    <source>
        <dbReference type="Proteomes" id="UP000536685"/>
    </source>
</evidence>
<dbReference type="Proteomes" id="UP000536685">
    <property type="component" value="Unassembled WGS sequence"/>
</dbReference>
<keyword evidence="1" id="KW-1133">Transmembrane helix</keyword>
<evidence type="ECO:0000259" key="2">
    <source>
        <dbReference type="Pfam" id="PF02518"/>
    </source>
</evidence>
<dbReference type="GO" id="GO:0016301">
    <property type="term" value="F:kinase activity"/>
    <property type="evidence" value="ECO:0007669"/>
    <property type="project" value="UniProtKB-KW"/>
</dbReference>
<accession>A0A841AR46</accession>
<organism evidence="3 4">
    <name type="scientific">Conyzicola lurida</name>
    <dbReference type="NCBI Taxonomy" id="1172621"/>
    <lineage>
        <taxon>Bacteria</taxon>
        <taxon>Bacillati</taxon>
        <taxon>Actinomycetota</taxon>
        <taxon>Actinomycetes</taxon>
        <taxon>Micrococcales</taxon>
        <taxon>Microbacteriaceae</taxon>
        <taxon>Conyzicola</taxon>
    </lineage>
</organism>
<evidence type="ECO:0000256" key="1">
    <source>
        <dbReference type="SAM" id="Phobius"/>
    </source>
</evidence>
<dbReference type="Pfam" id="PF02518">
    <property type="entry name" value="HATPase_c"/>
    <property type="match status" value="1"/>
</dbReference>
<feature type="transmembrane region" description="Helical" evidence="1">
    <location>
        <begin position="170"/>
        <end position="187"/>
    </location>
</feature>
<sequence>MATSGPPVRTVPAGKRSPISRLQIDGLISRLVAAFALVFGLQTLPVLFSQIGDSNPVWGAIVVPALYASYVVILISALAQRWVVVSNLVSSVLFLVVLATWPLAVTDPGSSDGSIYWTSFLLTLATATATVGFSLPVATIYLVTVPTIYGLIRLTPAGGGVRPLDATLETVYAILIGGAVVLIIALLRQAAAAVDVAQSAALDRYSLAVHAHATEIERVQVDAIVHDSVLTTFLSAARAYTPEAKRIASTMAANAIGHLRDAALVNPDDGGTVKLSSVLRRVSEAAASMSAPFEVRTREVSSQSMPLQSAEAVYSAAVQAMVNSLQHAGQDPRVTRWLTIRGVDPDGIEVEVGDTGVGFSFVDLPSERMGLRVSIVERVTNAGGSVEIDSAVNEGTVISIRWPKAETTARSVLSDRPRGPFANGGAA</sequence>
<proteinExistence type="predicted"/>
<feature type="transmembrane region" description="Helical" evidence="1">
    <location>
        <begin position="116"/>
        <end position="149"/>
    </location>
</feature>
<feature type="transmembrane region" description="Helical" evidence="1">
    <location>
        <begin position="82"/>
        <end position="104"/>
    </location>
</feature>
<protein>
    <submittedName>
        <fullName evidence="3">Two-component sensor histidine kinase</fullName>
    </submittedName>
</protein>
<keyword evidence="1" id="KW-0812">Transmembrane</keyword>
<keyword evidence="3" id="KW-0418">Kinase</keyword>
<keyword evidence="4" id="KW-1185">Reference proteome</keyword>